<dbReference type="InterPro" id="IPR002881">
    <property type="entry name" value="DUF58"/>
</dbReference>
<dbReference type="Proteomes" id="UP000029085">
    <property type="component" value="Unassembled WGS sequence"/>
</dbReference>
<accession>A0A087MJD8</accession>
<evidence type="ECO:0000313" key="4">
    <source>
        <dbReference type="Proteomes" id="UP000029085"/>
    </source>
</evidence>
<evidence type="ECO:0000259" key="2">
    <source>
        <dbReference type="Pfam" id="PF01882"/>
    </source>
</evidence>
<protein>
    <recommendedName>
        <fullName evidence="2">DUF58 domain-containing protein</fullName>
    </recommendedName>
</protein>
<comment type="caution">
    <text evidence="3">The sequence shown here is derived from an EMBL/GenBank/DDBJ whole genome shotgun (WGS) entry which is preliminary data.</text>
</comment>
<proteinExistence type="predicted"/>
<feature type="compositionally biased region" description="Basic and acidic residues" evidence="1">
    <location>
        <begin position="236"/>
        <end position="252"/>
    </location>
</feature>
<feature type="region of interest" description="Disordered" evidence="1">
    <location>
        <begin position="236"/>
        <end position="255"/>
    </location>
</feature>
<evidence type="ECO:0000256" key="1">
    <source>
        <dbReference type="SAM" id="MobiDB-lite"/>
    </source>
</evidence>
<sequence>MRSRTRPEATMSGPDFIPAAVRARLRDLRLDGRRATGGHGFGQHRSRSRGAGLEFAQYRAYEPGDELRQVDWKLYARSDRFFVREAERDSPLTAWVLVDTSASMAQGDAARSGWNRLDLARGLAACAFELALRQGDQFGFAAIGGDGLHLVPAGAGPRQRDRCLLGLHALRSGGGWPDEGRLRPLWERIGPGHLVLVLSDGFDEACIGLMEKLSAARREVMHLQLLTAEERDFPFRGGHRFRDPESGEERVTDAPSARAAFLAEFTDARRRQHARLAAAGIRSDVAWLDEPMDLPLRRLLAPGAAERA</sequence>
<dbReference type="PATRIC" id="fig|1121014.3.peg.1180"/>
<organism evidence="3 4">
    <name type="scientific">Arenimonas donghaensis DSM 18148 = HO3-R19</name>
    <dbReference type="NCBI Taxonomy" id="1121014"/>
    <lineage>
        <taxon>Bacteria</taxon>
        <taxon>Pseudomonadati</taxon>
        <taxon>Pseudomonadota</taxon>
        <taxon>Gammaproteobacteria</taxon>
        <taxon>Lysobacterales</taxon>
        <taxon>Lysobacteraceae</taxon>
        <taxon>Arenimonas</taxon>
    </lineage>
</organism>
<feature type="domain" description="DUF58" evidence="2">
    <location>
        <begin position="57"/>
        <end position="269"/>
    </location>
</feature>
<keyword evidence="4" id="KW-1185">Reference proteome</keyword>
<dbReference type="EMBL" id="AVCJ01000010">
    <property type="protein sequence ID" value="KFL36991.1"/>
    <property type="molecule type" value="Genomic_DNA"/>
</dbReference>
<evidence type="ECO:0000313" key="3">
    <source>
        <dbReference type="EMBL" id="KFL36991.1"/>
    </source>
</evidence>
<gene>
    <name evidence="3" type="ORF">N788_12140</name>
</gene>
<dbReference type="STRING" id="1121014.N788_12140"/>
<dbReference type="AlphaFoldDB" id="A0A087MJD8"/>
<dbReference type="InterPro" id="IPR036465">
    <property type="entry name" value="vWFA_dom_sf"/>
</dbReference>
<name>A0A087MJD8_9GAMM</name>
<reference evidence="3 4" key="2">
    <citation type="journal article" date="2015" name="Stand. Genomic Sci.">
        <title>High quality draft genomic sequence of Arenimonas donghaensis DSM 18148(T).</title>
        <authorList>
            <person name="Chen F."/>
            <person name="Wang H."/>
            <person name="Cao Y."/>
            <person name="Li X."/>
            <person name="Wang G."/>
        </authorList>
    </citation>
    <scope>NUCLEOTIDE SEQUENCE [LARGE SCALE GENOMIC DNA]</scope>
    <source>
        <strain evidence="3 4">HO3-R19</strain>
    </source>
</reference>
<dbReference type="SUPFAM" id="SSF53300">
    <property type="entry name" value="vWA-like"/>
    <property type="match status" value="1"/>
</dbReference>
<dbReference type="PANTHER" id="PTHR33608:SF7">
    <property type="entry name" value="DUF58 DOMAIN-CONTAINING PROTEIN"/>
    <property type="match status" value="1"/>
</dbReference>
<reference evidence="4" key="1">
    <citation type="submission" date="2013-08" db="EMBL/GenBank/DDBJ databases">
        <title>Genome sequencing of Arenimonas donghaensis.</title>
        <authorList>
            <person name="Chen F."/>
            <person name="Wang G."/>
        </authorList>
    </citation>
    <scope>NUCLEOTIDE SEQUENCE [LARGE SCALE GENOMIC DNA]</scope>
    <source>
        <strain evidence="4">HO3-R19</strain>
    </source>
</reference>
<dbReference type="PANTHER" id="PTHR33608">
    <property type="entry name" value="BLL2464 PROTEIN"/>
    <property type="match status" value="1"/>
</dbReference>
<dbReference type="Pfam" id="PF01882">
    <property type="entry name" value="DUF58"/>
    <property type="match status" value="1"/>
</dbReference>